<keyword evidence="5" id="KW-0328">Glycosyltransferase</keyword>
<dbReference type="GO" id="GO:0030139">
    <property type="term" value="C:endocytic vesicle"/>
    <property type="evidence" value="ECO:0007669"/>
    <property type="project" value="TreeGrafter"/>
</dbReference>
<dbReference type="GO" id="GO:0016192">
    <property type="term" value="P:vesicle-mediated transport"/>
    <property type="evidence" value="ECO:0007669"/>
    <property type="project" value="InterPro"/>
</dbReference>
<dbReference type="PANTHER" id="PTHR23101">
    <property type="entry name" value="RAB GDP/GTP EXCHANGE FACTOR"/>
    <property type="match status" value="1"/>
</dbReference>
<keyword evidence="10" id="KW-0333">Golgi apparatus</keyword>
<feature type="compositionally biased region" description="Basic and acidic residues" evidence="13">
    <location>
        <begin position="752"/>
        <end position="775"/>
    </location>
</feature>
<reference evidence="16" key="2">
    <citation type="submission" date="2020-08" db="EMBL/GenBank/DDBJ databases">
        <title>Plant Genome Project.</title>
        <authorList>
            <person name="Zhang R.-G."/>
        </authorList>
    </citation>
    <scope>NUCLEOTIDE SEQUENCE</scope>
    <source>
        <strain evidence="16">Huo1</strain>
        <tissue evidence="16">Leaf</tissue>
    </source>
</reference>
<organism evidence="16">
    <name type="scientific">Salvia splendens</name>
    <name type="common">Scarlet sage</name>
    <dbReference type="NCBI Taxonomy" id="180675"/>
    <lineage>
        <taxon>Eukaryota</taxon>
        <taxon>Viridiplantae</taxon>
        <taxon>Streptophyta</taxon>
        <taxon>Embryophyta</taxon>
        <taxon>Tracheophyta</taxon>
        <taxon>Spermatophyta</taxon>
        <taxon>Magnoliopsida</taxon>
        <taxon>eudicotyledons</taxon>
        <taxon>Gunneridae</taxon>
        <taxon>Pentapetalae</taxon>
        <taxon>asterids</taxon>
        <taxon>lamiids</taxon>
        <taxon>Lamiales</taxon>
        <taxon>Lamiaceae</taxon>
        <taxon>Nepetoideae</taxon>
        <taxon>Mentheae</taxon>
        <taxon>Salviinae</taxon>
        <taxon>Salvia</taxon>
        <taxon>Salvia subgen. Calosphace</taxon>
        <taxon>core Calosphace</taxon>
    </lineage>
</organism>
<dbReference type="EMBL" id="PNBA02000001">
    <property type="protein sequence ID" value="KAG6435984.1"/>
    <property type="molecule type" value="Genomic_DNA"/>
</dbReference>
<dbReference type="Gene3D" id="1.10.246.120">
    <property type="match status" value="1"/>
</dbReference>
<evidence type="ECO:0000313" key="17">
    <source>
        <dbReference type="Proteomes" id="UP000298416"/>
    </source>
</evidence>
<dbReference type="FunFam" id="1.20.1050.80:FF:000007">
    <property type="entry name" value="Vacuolar protein sorting-associated protein 9A"/>
    <property type="match status" value="1"/>
</dbReference>
<comment type="cofactor">
    <cofactor evidence="1">
        <name>Mn(2+)</name>
        <dbReference type="ChEBI" id="CHEBI:29035"/>
    </cofactor>
</comment>
<dbReference type="Proteomes" id="UP000298416">
    <property type="component" value="Unassembled WGS sequence"/>
</dbReference>
<keyword evidence="8" id="KW-0735">Signal-anchor</keyword>
<evidence type="ECO:0000256" key="11">
    <source>
        <dbReference type="ARBA" id="ARBA00023136"/>
    </source>
</evidence>
<protein>
    <recommendedName>
        <fullName evidence="15">VPS9 domain-containing protein</fullName>
    </recommendedName>
</protein>
<evidence type="ECO:0000256" key="6">
    <source>
        <dbReference type="ARBA" id="ARBA00022679"/>
    </source>
</evidence>
<dbReference type="InterPro" id="IPR041545">
    <property type="entry name" value="DUF5601"/>
</dbReference>
<dbReference type="FunFam" id="3.90.550.50:FF:000002">
    <property type="entry name" value="Hexosyltransferase"/>
    <property type="match status" value="1"/>
</dbReference>
<dbReference type="Gene3D" id="3.90.550.50">
    <property type="match status" value="1"/>
</dbReference>
<dbReference type="Pfam" id="PF01762">
    <property type="entry name" value="Galactosyl_T"/>
    <property type="match status" value="1"/>
</dbReference>
<accession>A0A8X8YQV0</accession>
<dbReference type="GO" id="GO:0016758">
    <property type="term" value="F:hexosyltransferase activity"/>
    <property type="evidence" value="ECO:0007669"/>
    <property type="project" value="InterPro"/>
</dbReference>
<dbReference type="GO" id="GO:0031267">
    <property type="term" value="F:small GTPase binding"/>
    <property type="evidence" value="ECO:0007669"/>
    <property type="project" value="TreeGrafter"/>
</dbReference>
<dbReference type="InterPro" id="IPR002659">
    <property type="entry name" value="Glyco_trans_31"/>
</dbReference>
<comment type="pathway">
    <text evidence="3">Protein modification; protein glycosylation.</text>
</comment>
<feature type="compositionally biased region" description="Basic and acidic residues" evidence="13">
    <location>
        <begin position="644"/>
        <end position="659"/>
    </location>
</feature>
<comment type="subcellular location">
    <subcellularLocation>
        <location evidence="2">Golgi apparatus membrane</location>
        <topology evidence="2">Single-pass type II membrane protein</topology>
    </subcellularLocation>
</comment>
<sequence length="820" mass="92151">MTKSKTSVKIPARWIPIFSISFFLLGISFTNKSLDKSISMLQMELSASRRGEGRGATEGRKKAFVVIGINTAFSSRKRRDSVRETWMPQGDKHRKLEQEKGIVVRFMIGHSATSNSILDRALDSEESQHRDFLRLDHVEGYHELSAKTKTFFATAVAKWDADFYVKVDDDIHVNLGTLAATLAHHRSKPRAYIGCMKSGPVLAQKNVKYHEPEYWKFGEEGNKYFRHATGQIYAISKDLATYISINQHILHKYANEDVSLGAWFIGLEVKHIDERSMCCGTPPDCEWKAQAGNLCAASFDWSCSGICKSVEKLKAKYPTLINRSRRSVRSAMENSDVFGSSTSPLTWHDFLERMRHPSAAEFVKAIKSFIVSFLNNSPDEERDSVAVQDFLGNMEVAFRAHSLWAGSSEEELESAGEGLEKYVMTKLFTRVFASIPEDVKADEKLHEKMALVQQFIRPEHLDIKPTFQNETSWLLAQKELQKINMYKAPRDKLVCILNCCKVISNLLVNASLASKGDHPGADEFLPVLIYVTIKANPPQLHSNLSYIQRFRRQTRLVAESAYFFTNMLSVESFIMNMDAKALSMDESEFENNMESAKQLLFGLSENSDAQSQADQNFESLQKEESMEPKPLLSSRRHQGPANTIRDHVESSKTKSRIDEQDGSDTSSLLNKIPSISDLENRGAGMLLKEDEVSRVFQDFPFLYSQAADFTVGDVEDLLGNYKQLVFKYVSLAKGLGVTNPSPSPSLPNSQHHNLEQPEAAKEPENISDHAIDNTKNDPPSVASESPKSSDVGLDNTEPKMLEETAPTPQAEEGNENQNPQ</sequence>
<comment type="caution">
    <text evidence="16">The sequence shown here is derived from an EMBL/GenBank/DDBJ whole genome shotgun (WGS) entry which is preliminary data.</text>
</comment>
<reference evidence="16" key="1">
    <citation type="submission" date="2018-01" db="EMBL/GenBank/DDBJ databases">
        <authorList>
            <person name="Mao J.F."/>
        </authorList>
    </citation>
    <scope>NUCLEOTIDE SEQUENCE</scope>
    <source>
        <strain evidence="16">Huo1</strain>
        <tissue evidence="16">Leaf</tissue>
    </source>
</reference>
<dbReference type="PROSITE" id="PS51205">
    <property type="entry name" value="VPS9"/>
    <property type="match status" value="1"/>
</dbReference>
<keyword evidence="6" id="KW-0808">Transferase</keyword>
<dbReference type="AlphaFoldDB" id="A0A8X8YQV0"/>
<feature type="transmembrane region" description="Helical" evidence="14">
    <location>
        <begin position="12"/>
        <end position="30"/>
    </location>
</feature>
<dbReference type="Pfam" id="PF18151">
    <property type="entry name" value="DUF5601"/>
    <property type="match status" value="1"/>
</dbReference>
<keyword evidence="11 14" id="KW-0472">Membrane</keyword>
<dbReference type="GO" id="GO:0005829">
    <property type="term" value="C:cytosol"/>
    <property type="evidence" value="ECO:0007669"/>
    <property type="project" value="TreeGrafter"/>
</dbReference>
<feature type="domain" description="VPS9" evidence="15">
    <location>
        <begin position="439"/>
        <end position="583"/>
    </location>
</feature>
<evidence type="ECO:0000256" key="4">
    <source>
        <dbReference type="ARBA" id="ARBA00008661"/>
    </source>
</evidence>
<dbReference type="GO" id="GO:0000139">
    <property type="term" value="C:Golgi membrane"/>
    <property type="evidence" value="ECO:0007669"/>
    <property type="project" value="UniProtKB-SubCell"/>
</dbReference>
<dbReference type="Pfam" id="PF02204">
    <property type="entry name" value="VPS9"/>
    <property type="match status" value="1"/>
</dbReference>
<dbReference type="InterPro" id="IPR003123">
    <property type="entry name" value="VPS9"/>
</dbReference>
<keyword evidence="12" id="KW-0464">Manganese</keyword>
<evidence type="ECO:0000256" key="5">
    <source>
        <dbReference type="ARBA" id="ARBA00022676"/>
    </source>
</evidence>
<dbReference type="PANTHER" id="PTHR23101:SF25">
    <property type="entry name" value="GTPASE-ACTIVATING PROTEIN AND VPS9 DOMAIN-CONTAINING PROTEIN 1"/>
    <property type="match status" value="1"/>
</dbReference>
<keyword evidence="7 14" id="KW-0812">Transmembrane</keyword>
<evidence type="ECO:0000256" key="1">
    <source>
        <dbReference type="ARBA" id="ARBA00001936"/>
    </source>
</evidence>
<evidence type="ECO:0000256" key="12">
    <source>
        <dbReference type="ARBA" id="ARBA00023211"/>
    </source>
</evidence>
<evidence type="ECO:0000259" key="15">
    <source>
        <dbReference type="PROSITE" id="PS51205"/>
    </source>
</evidence>
<comment type="similarity">
    <text evidence="4">Belongs to the glycosyltransferase 31 family.</text>
</comment>
<evidence type="ECO:0000256" key="9">
    <source>
        <dbReference type="ARBA" id="ARBA00022989"/>
    </source>
</evidence>
<dbReference type="Gene3D" id="1.20.1050.80">
    <property type="entry name" value="VPS9 domain"/>
    <property type="match status" value="1"/>
</dbReference>
<dbReference type="SUPFAM" id="SSF109993">
    <property type="entry name" value="VPS9 domain"/>
    <property type="match status" value="1"/>
</dbReference>
<keyword evidence="17" id="KW-1185">Reference proteome</keyword>
<proteinExistence type="inferred from homology"/>
<evidence type="ECO:0000256" key="3">
    <source>
        <dbReference type="ARBA" id="ARBA00004922"/>
    </source>
</evidence>
<dbReference type="SMART" id="SM00167">
    <property type="entry name" value="VPS9"/>
    <property type="match status" value="1"/>
</dbReference>
<evidence type="ECO:0000256" key="13">
    <source>
        <dbReference type="SAM" id="MobiDB-lite"/>
    </source>
</evidence>
<name>A0A8X8YQV0_SALSN</name>
<keyword evidence="9 14" id="KW-1133">Transmembrane helix</keyword>
<evidence type="ECO:0000256" key="7">
    <source>
        <dbReference type="ARBA" id="ARBA00022692"/>
    </source>
</evidence>
<feature type="region of interest" description="Disordered" evidence="13">
    <location>
        <begin position="611"/>
        <end position="670"/>
    </location>
</feature>
<evidence type="ECO:0000256" key="8">
    <source>
        <dbReference type="ARBA" id="ARBA00022968"/>
    </source>
</evidence>
<evidence type="ECO:0000256" key="2">
    <source>
        <dbReference type="ARBA" id="ARBA00004323"/>
    </source>
</evidence>
<dbReference type="InterPro" id="IPR045046">
    <property type="entry name" value="Vps9-like"/>
</dbReference>
<feature type="region of interest" description="Disordered" evidence="13">
    <location>
        <begin position="740"/>
        <end position="820"/>
    </location>
</feature>
<gene>
    <name evidence="16" type="ORF">SASPL_100865</name>
</gene>
<dbReference type="InterPro" id="IPR037191">
    <property type="entry name" value="VPS9_dom_sf"/>
</dbReference>
<evidence type="ECO:0000256" key="14">
    <source>
        <dbReference type="SAM" id="Phobius"/>
    </source>
</evidence>
<dbReference type="GO" id="GO:0005085">
    <property type="term" value="F:guanyl-nucleotide exchange factor activity"/>
    <property type="evidence" value="ECO:0007669"/>
    <property type="project" value="InterPro"/>
</dbReference>
<evidence type="ECO:0000313" key="16">
    <source>
        <dbReference type="EMBL" id="KAG6435984.1"/>
    </source>
</evidence>
<evidence type="ECO:0000256" key="10">
    <source>
        <dbReference type="ARBA" id="ARBA00023034"/>
    </source>
</evidence>